<evidence type="ECO:0000313" key="1">
    <source>
        <dbReference type="EMBL" id="SFH83868.1"/>
    </source>
</evidence>
<sequence length="195" mass="21490">MTVGEYLPRGHVSYARVMNPMRDDNGRPLAWRTFAAEQSEVDAMSKWADLLDDKPDVDVRVGTIEPAVAATLARLLRDHTATPTECFFLVWEGYAHMRADLRKATSIMLMPERRMHVLAGDLADGAEPFEETAGGRSAQWWIPADGVWAVGNDLYGASVYVSGTEQLISAILAADDIEAYRASASMQIVAEEWAS</sequence>
<keyword evidence="2" id="KW-1185">Reference proteome</keyword>
<gene>
    <name evidence="1" type="ORF">SAMN05216274_11729</name>
</gene>
<reference evidence="1 2" key="1">
    <citation type="submission" date="2016-10" db="EMBL/GenBank/DDBJ databases">
        <authorList>
            <person name="Varghese N."/>
            <person name="Submissions S."/>
        </authorList>
    </citation>
    <scope>NUCLEOTIDE SEQUENCE [LARGE SCALE GENOMIC DNA]</scope>
    <source>
        <strain evidence="1 2">GMCC 1.11211</strain>
    </source>
</reference>
<evidence type="ECO:0008006" key="3">
    <source>
        <dbReference type="Google" id="ProtNLM"/>
    </source>
</evidence>
<evidence type="ECO:0000313" key="2">
    <source>
        <dbReference type="Proteomes" id="UP000199681"/>
    </source>
</evidence>
<accession>A0ABY1EH55</accession>
<dbReference type="Proteomes" id="UP000199681">
    <property type="component" value="Unassembled WGS sequence"/>
</dbReference>
<comment type="caution">
    <text evidence="1">The sequence shown here is derived from an EMBL/GenBank/DDBJ whole genome shotgun (WGS) entry which is preliminary data.</text>
</comment>
<name>A0ABY1EH55_9MICO</name>
<proteinExistence type="predicted"/>
<dbReference type="EMBL" id="FOPW01000017">
    <property type="protein sequence ID" value="SFH83868.1"/>
    <property type="molecule type" value="Genomic_DNA"/>
</dbReference>
<protein>
    <recommendedName>
        <fullName evidence="3">DUF4376 domain-containing protein</fullName>
    </recommendedName>
</protein>
<organism evidence="1 2">
    <name type="scientific">Cryobacterium levicorallinum</name>
    <dbReference type="NCBI Taxonomy" id="995038"/>
    <lineage>
        <taxon>Bacteria</taxon>
        <taxon>Bacillati</taxon>
        <taxon>Actinomycetota</taxon>
        <taxon>Actinomycetes</taxon>
        <taxon>Micrococcales</taxon>
        <taxon>Microbacteriaceae</taxon>
        <taxon>Cryobacterium</taxon>
    </lineage>
</organism>